<reference evidence="1" key="1">
    <citation type="submission" date="2020-04" db="EMBL/GenBank/DDBJ databases">
        <title>Nitratireductor sp. nov. isolated from mangrove soil.</title>
        <authorList>
            <person name="Ye Y."/>
        </authorList>
    </citation>
    <scope>NUCLEOTIDE SEQUENCE</scope>
    <source>
        <strain evidence="1">SY7</strain>
    </source>
</reference>
<dbReference type="AlphaFoldDB" id="A0A6H0DYA5"/>
<dbReference type="KEGG" id="niy:FQ775_24030"/>
<name>A0A6H0DYA5_9HYPH</name>
<evidence type="ECO:0000313" key="1">
    <source>
        <dbReference type="EMBL" id="QIS94673.1"/>
    </source>
</evidence>
<dbReference type="RefSeq" id="WP_167813003.1">
    <property type="nucleotide sequence ID" value="NZ_CP042301.2"/>
</dbReference>
<accession>A0A6H0DYA5</accession>
<proteinExistence type="predicted"/>
<organism evidence="1 2">
    <name type="scientific">Nitratireductor mangrovi</name>
    <dbReference type="NCBI Taxonomy" id="2599600"/>
    <lineage>
        <taxon>Bacteria</taxon>
        <taxon>Pseudomonadati</taxon>
        <taxon>Pseudomonadota</taxon>
        <taxon>Alphaproteobacteria</taxon>
        <taxon>Hyphomicrobiales</taxon>
        <taxon>Phyllobacteriaceae</taxon>
        <taxon>Nitratireductor</taxon>
    </lineage>
</organism>
<evidence type="ECO:0000313" key="2">
    <source>
        <dbReference type="Proteomes" id="UP000321389"/>
    </source>
</evidence>
<protein>
    <submittedName>
        <fullName evidence="1">Uncharacterized protein</fullName>
    </submittedName>
</protein>
<dbReference type="Proteomes" id="UP000321389">
    <property type="component" value="Chromosome"/>
</dbReference>
<keyword evidence="2" id="KW-1185">Reference proteome</keyword>
<gene>
    <name evidence="1" type="ORF">FQ775_24030</name>
</gene>
<dbReference type="EMBL" id="CP042301">
    <property type="protein sequence ID" value="QIS94673.1"/>
    <property type="molecule type" value="Genomic_DNA"/>
</dbReference>
<sequence length="50" mass="5482">MSSEELQRPGSFISEAGETVIRFAIANGVAYESLRPATPLFQLELRGEGR</sequence>